<dbReference type="Proteomes" id="UP000183832">
    <property type="component" value="Unassembled WGS sequence"/>
</dbReference>
<reference evidence="3 4" key="1">
    <citation type="submission" date="2015-04" db="EMBL/GenBank/DDBJ databases">
        <authorList>
            <person name="Syromyatnikov M.Y."/>
            <person name="Popov V.N."/>
        </authorList>
    </citation>
    <scope>NUCLEOTIDE SEQUENCE [LARGE SCALE GENOMIC DNA]</scope>
</reference>
<keyword evidence="2" id="KW-1133">Transmembrane helix</keyword>
<feature type="compositionally biased region" description="Basic and acidic residues" evidence="1">
    <location>
        <begin position="57"/>
        <end position="69"/>
    </location>
</feature>
<dbReference type="EMBL" id="CVRI01000015">
    <property type="protein sequence ID" value="CRK90020.1"/>
    <property type="molecule type" value="Genomic_DNA"/>
</dbReference>
<organism evidence="3 4">
    <name type="scientific">Clunio marinus</name>
    <dbReference type="NCBI Taxonomy" id="568069"/>
    <lineage>
        <taxon>Eukaryota</taxon>
        <taxon>Metazoa</taxon>
        <taxon>Ecdysozoa</taxon>
        <taxon>Arthropoda</taxon>
        <taxon>Hexapoda</taxon>
        <taxon>Insecta</taxon>
        <taxon>Pterygota</taxon>
        <taxon>Neoptera</taxon>
        <taxon>Endopterygota</taxon>
        <taxon>Diptera</taxon>
        <taxon>Nematocera</taxon>
        <taxon>Chironomoidea</taxon>
        <taxon>Chironomidae</taxon>
        <taxon>Clunio</taxon>
    </lineage>
</organism>
<keyword evidence="2" id="KW-0472">Membrane</keyword>
<keyword evidence="2" id="KW-0812">Transmembrane</keyword>
<accession>A0A1J1HRJ9</accession>
<protein>
    <submittedName>
        <fullName evidence="3">CLUMA_CG003745, isoform A</fullName>
    </submittedName>
</protein>
<feature type="transmembrane region" description="Helical" evidence="2">
    <location>
        <begin position="12"/>
        <end position="30"/>
    </location>
</feature>
<evidence type="ECO:0000313" key="4">
    <source>
        <dbReference type="Proteomes" id="UP000183832"/>
    </source>
</evidence>
<evidence type="ECO:0000256" key="1">
    <source>
        <dbReference type="SAM" id="MobiDB-lite"/>
    </source>
</evidence>
<dbReference type="AlphaFoldDB" id="A0A1J1HRJ9"/>
<keyword evidence="4" id="KW-1185">Reference proteome</keyword>
<feature type="region of interest" description="Disordered" evidence="1">
    <location>
        <begin position="47"/>
        <end position="69"/>
    </location>
</feature>
<name>A0A1J1HRJ9_9DIPT</name>
<gene>
    <name evidence="3" type="ORF">CLUMA_CG003745</name>
</gene>
<evidence type="ECO:0000256" key="2">
    <source>
        <dbReference type="SAM" id="Phobius"/>
    </source>
</evidence>
<proteinExistence type="predicted"/>
<dbReference type="OrthoDB" id="10511404at2759"/>
<evidence type="ECO:0000313" key="3">
    <source>
        <dbReference type="EMBL" id="CRK90020.1"/>
    </source>
</evidence>
<sequence length="69" mass="7811">MKIFGIDDNSEAFSLLITAVIGILLFIFTYRLHENVMSKKTSNIGKEMNGKLHHNGITKETEKDLTKTN</sequence>